<accession>A0A844D158</accession>
<gene>
    <name evidence="1" type="ORF">FDP25_09140</name>
</gene>
<dbReference type="RefSeq" id="WP_154151013.1">
    <property type="nucleotide sequence ID" value="NZ_SZWE01000001.1"/>
</dbReference>
<evidence type="ECO:0000313" key="1">
    <source>
        <dbReference type="EMBL" id="MRU15593.1"/>
    </source>
</evidence>
<proteinExistence type="predicted"/>
<reference evidence="1 2" key="1">
    <citation type="submission" date="2019-05" db="EMBL/GenBank/DDBJ databases">
        <title>Roseovarius bejariae sp. nov., a moderately halophylic bacterium isolated from a saline soil in Rambla Salada (Murcia).</title>
        <authorList>
            <person name="Castro D.J."/>
            <person name="Gomez-Altuve A."/>
            <person name="Reina J.C."/>
            <person name="Rodriguez M."/>
            <person name="Sampedro I."/>
            <person name="Llamas I."/>
            <person name="Martinez-Checa F."/>
        </authorList>
    </citation>
    <scope>NUCLEOTIDE SEQUENCE [LARGE SCALE GENOMIC DNA]</scope>
    <source>
        <strain evidence="1 2">A21</strain>
    </source>
</reference>
<dbReference type="Gene3D" id="3.40.50.1820">
    <property type="entry name" value="alpha/beta hydrolase"/>
    <property type="match status" value="1"/>
</dbReference>
<dbReference type="SUPFAM" id="SSF53474">
    <property type="entry name" value="alpha/beta-Hydrolases"/>
    <property type="match status" value="1"/>
</dbReference>
<evidence type="ECO:0000313" key="2">
    <source>
        <dbReference type="Proteomes" id="UP000564704"/>
    </source>
</evidence>
<comment type="caution">
    <text evidence="1">The sequence shown here is derived from an EMBL/GenBank/DDBJ whole genome shotgun (WGS) entry which is preliminary data.</text>
</comment>
<protein>
    <recommendedName>
        <fullName evidence="3">Alpha/beta hydrolase family protein</fullName>
    </recommendedName>
</protein>
<keyword evidence="2" id="KW-1185">Reference proteome</keyword>
<dbReference type="InterPro" id="IPR029058">
    <property type="entry name" value="AB_hydrolase_fold"/>
</dbReference>
<dbReference type="Proteomes" id="UP000564704">
    <property type="component" value="Unassembled WGS sequence"/>
</dbReference>
<dbReference type="EMBL" id="SZWE01000001">
    <property type="protein sequence ID" value="MRU15593.1"/>
    <property type="molecule type" value="Genomic_DNA"/>
</dbReference>
<dbReference type="OrthoDB" id="7840740at2"/>
<evidence type="ECO:0008006" key="3">
    <source>
        <dbReference type="Google" id="ProtNLM"/>
    </source>
</evidence>
<dbReference type="AlphaFoldDB" id="A0A844D158"/>
<organism evidence="1 2">
    <name type="scientific">Roseovarius bejariae</name>
    <dbReference type="NCBI Taxonomy" id="2576383"/>
    <lineage>
        <taxon>Bacteria</taxon>
        <taxon>Pseudomonadati</taxon>
        <taxon>Pseudomonadota</taxon>
        <taxon>Alphaproteobacteria</taxon>
        <taxon>Rhodobacterales</taxon>
        <taxon>Roseobacteraceae</taxon>
        <taxon>Roseovarius</taxon>
    </lineage>
</organism>
<sequence length="206" mass="23223">MATAEGENHVLFVIDESRSWLNSPGMAERLIATIEDVALQIGAKRLVGLGNSMGATMLLHLSRDVAFDTILAFTPQYSVDPAIVPEERRWRFFRRQIENFRFPAVQGLRPEKTAYFILHGDEADELIHALRFPPSQRVSHLILPGYGHRLAIKLKRKGALPTLVNLAIEGRHHRLGKRLMRLGAIPRHIFEADRDGFETSDINSAA</sequence>
<name>A0A844D158_9RHOB</name>